<proteinExistence type="predicted"/>
<keyword evidence="2" id="KW-1185">Reference proteome</keyword>
<dbReference type="Proteomes" id="UP001241377">
    <property type="component" value="Unassembled WGS sequence"/>
</dbReference>
<dbReference type="EMBL" id="JASBWR010000008">
    <property type="protein sequence ID" value="KAJ9111449.1"/>
    <property type="molecule type" value="Genomic_DNA"/>
</dbReference>
<comment type="caution">
    <text evidence="1">The sequence shown here is derived from an EMBL/GenBank/DDBJ whole genome shotgun (WGS) entry which is preliminary data.</text>
</comment>
<protein>
    <submittedName>
        <fullName evidence="1">Uncharacterized protein</fullName>
    </submittedName>
</protein>
<evidence type="ECO:0000313" key="1">
    <source>
        <dbReference type="EMBL" id="KAJ9111449.1"/>
    </source>
</evidence>
<gene>
    <name evidence="1" type="ORF">QFC19_001218</name>
</gene>
<evidence type="ECO:0000313" key="2">
    <source>
        <dbReference type="Proteomes" id="UP001241377"/>
    </source>
</evidence>
<sequence length="628" mass="70436">MTRSVKLILVCRLDELCKTAFASDLSQIYNIGDKLSRCDKAVHKEAAHATRKQIKYGATQEAKIFALKIWLLLSDFDRTDFGFRVTSFEKKFLSVVEDQLLLAADESKVSHPTHERMKDTLSHLCYHYGRLPGGENLRSSWQRVKAPHEPQDGYPFPENHPVFSPEDPLLRQSTNYSSSQSRLQSLETSLPDEVQELSRLIGECETGKRHARALQEALLLDSRHLEIPEMVRLYNACVQAQEQLESQMSWANSQAEKSRLERGLSTPADFDMTFDDQLNGLHIDRRSKDDNLPLAERAFVDLLAASDELTHPYGAGLSVPHGNDSHAGMSLSRSSSPSAASNTRGNAQAPDYSQYATRSGAHSPYSNGIAVSRTPTTAESTDMPPPRFPDDGRSESPPRNGARLQGPRPFRERGKHGSSSSLQSSQQHHSSTPKNNFVVRNGNDDAEDEEALSRPPARPSAKALGKRREVIREDREYLNHRSCYPDRILIPAFLIATFDPDDLWKVDDPKQPESPAESDQSFEDWLLRRPETYVYDAMQDKDVQRQIEESRSKETESSKRKTLEAGYGGSQYLTSGANAQLWEIKRALVGESPSKSPVGSRTSSRAASPVPEQPGLLRGHSSKWKWRK</sequence>
<reference evidence="1" key="1">
    <citation type="submission" date="2023-04" db="EMBL/GenBank/DDBJ databases">
        <title>Draft Genome sequencing of Naganishia species isolated from polar environments using Oxford Nanopore Technology.</title>
        <authorList>
            <person name="Leo P."/>
            <person name="Venkateswaran K."/>
        </authorList>
    </citation>
    <scope>NUCLEOTIDE SEQUENCE</scope>
    <source>
        <strain evidence="1">MNA-CCFEE 5261</strain>
    </source>
</reference>
<name>A0ACC2WJV4_9TREE</name>
<organism evidence="1 2">
    <name type="scientific">Naganishia cerealis</name>
    <dbReference type="NCBI Taxonomy" id="610337"/>
    <lineage>
        <taxon>Eukaryota</taxon>
        <taxon>Fungi</taxon>
        <taxon>Dikarya</taxon>
        <taxon>Basidiomycota</taxon>
        <taxon>Agaricomycotina</taxon>
        <taxon>Tremellomycetes</taxon>
        <taxon>Filobasidiales</taxon>
        <taxon>Filobasidiaceae</taxon>
        <taxon>Naganishia</taxon>
    </lineage>
</organism>
<accession>A0ACC2WJV4</accession>